<dbReference type="PANTHER" id="PTHR35526">
    <property type="entry name" value="ANTI-SIGMA-F FACTOR RSBW-RELATED"/>
    <property type="match status" value="1"/>
</dbReference>
<dbReference type="AlphaFoldDB" id="A0A561UIZ0"/>
<evidence type="ECO:0000256" key="1">
    <source>
        <dbReference type="ARBA" id="ARBA00022527"/>
    </source>
</evidence>
<name>A0A561UIZ0_9ACTN</name>
<evidence type="ECO:0000313" key="3">
    <source>
        <dbReference type="EMBL" id="TWF99309.1"/>
    </source>
</evidence>
<dbReference type="Gene3D" id="3.30.565.10">
    <property type="entry name" value="Histidine kinase-like ATPase, C-terminal domain"/>
    <property type="match status" value="1"/>
</dbReference>
<dbReference type="GO" id="GO:0004674">
    <property type="term" value="F:protein serine/threonine kinase activity"/>
    <property type="evidence" value="ECO:0007669"/>
    <property type="project" value="UniProtKB-KW"/>
</dbReference>
<accession>A0A561UIZ0</accession>
<sequence length="144" mass="15581">MFEVPDKPPGGVVVQDCWLPASTRSPAHARRVVRDVLSRVKGGQRFAEHGSLLVTELVTNAVLHGARRGTLIYLRVVLTDTLLLEVHDIGAGLPVPRADLPADATCGRGLLLVQRLALRWGCRPRGEGYLGKAVWCECAPAEEA</sequence>
<dbReference type="OrthoDB" id="3867457at2"/>
<dbReference type="Pfam" id="PF13581">
    <property type="entry name" value="HATPase_c_2"/>
    <property type="match status" value="1"/>
</dbReference>
<dbReference type="Proteomes" id="UP000317940">
    <property type="component" value="Unassembled WGS sequence"/>
</dbReference>
<dbReference type="CDD" id="cd16936">
    <property type="entry name" value="HATPase_RsbW-like"/>
    <property type="match status" value="1"/>
</dbReference>
<reference evidence="3 4" key="1">
    <citation type="submission" date="2019-06" db="EMBL/GenBank/DDBJ databases">
        <title>Sequencing the genomes of 1000 actinobacteria strains.</title>
        <authorList>
            <person name="Klenk H.-P."/>
        </authorList>
    </citation>
    <scope>NUCLEOTIDE SEQUENCE [LARGE SCALE GENOMIC DNA]</scope>
    <source>
        <strain evidence="3 4">DSM 44826</strain>
    </source>
</reference>
<organism evidence="3 4">
    <name type="scientific">Kitasatospora viridis</name>
    <dbReference type="NCBI Taxonomy" id="281105"/>
    <lineage>
        <taxon>Bacteria</taxon>
        <taxon>Bacillati</taxon>
        <taxon>Actinomycetota</taxon>
        <taxon>Actinomycetes</taxon>
        <taxon>Kitasatosporales</taxon>
        <taxon>Streptomycetaceae</taxon>
        <taxon>Kitasatospora</taxon>
    </lineage>
</organism>
<proteinExistence type="predicted"/>
<feature type="domain" description="Histidine kinase/HSP90-like ATPase" evidence="2">
    <location>
        <begin position="20"/>
        <end position="117"/>
    </location>
</feature>
<dbReference type="InterPro" id="IPR050267">
    <property type="entry name" value="Anti-sigma-factor_SerPK"/>
</dbReference>
<dbReference type="InterPro" id="IPR003594">
    <property type="entry name" value="HATPase_dom"/>
</dbReference>
<evidence type="ECO:0000313" key="4">
    <source>
        <dbReference type="Proteomes" id="UP000317940"/>
    </source>
</evidence>
<dbReference type="EMBL" id="VIWT01000001">
    <property type="protein sequence ID" value="TWF99309.1"/>
    <property type="molecule type" value="Genomic_DNA"/>
</dbReference>
<dbReference type="InterPro" id="IPR036890">
    <property type="entry name" value="HATPase_C_sf"/>
</dbReference>
<protein>
    <submittedName>
        <fullName evidence="3">Anti-sigma regulatory factor (Ser/Thr protein kinase)</fullName>
    </submittedName>
</protein>
<comment type="caution">
    <text evidence="3">The sequence shown here is derived from an EMBL/GenBank/DDBJ whole genome shotgun (WGS) entry which is preliminary data.</text>
</comment>
<keyword evidence="1" id="KW-0723">Serine/threonine-protein kinase</keyword>
<gene>
    <name evidence="3" type="ORF">FHX73_113152</name>
</gene>
<keyword evidence="1" id="KW-0808">Transferase</keyword>
<evidence type="ECO:0000259" key="2">
    <source>
        <dbReference type="Pfam" id="PF13581"/>
    </source>
</evidence>
<keyword evidence="4" id="KW-1185">Reference proteome</keyword>
<dbReference type="PANTHER" id="PTHR35526:SF3">
    <property type="entry name" value="ANTI-SIGMA-F FACTOR RSBW"/>
    <property type="match status" value="1"/>
</dbReference>
<keyword evidence="1" id="KW-0418">Kinase</keyword>
<dbReference type="SUPFAM" id="SSF55874">
    <property type="entry name" value="ATPase domain of HSP90 chaperone/DNA topoisomerase II/histidine kinase"/>
    <property type="match status" value="1"/>
</dbReference>